<keyword evidence="3" id="KW-1185">Reference proteome</keyword>
<sequence>MSRGRRVCGDSSILSPVLWASLTVFLQDGSGLAFRRHRRAQCAIFLRIPPSHHRPLAAAFTDSTTQDAHASPTQRHVVGRISHWLNATSLDAIIGLTLKTTSARTWHDKESASSNRNSRDVQGPNRDTEWKVDSAGGRKGFGSRWGGWSVRRGARKVGVRCCWRADFVHRRGARVGMRRLKSRSLFSPTPTMTATKSTRTAARLTRIMEGSPGPNPRGDYRWTTAEASGRHDGQPGKMLRSDAAFGAHDAADASYQRPYLGAIVKPGKGVLHWNPEINSPAYERTGSNVVKLDRIWESQIEFCVAAVQKRMDEYQKDLSPDIPNSKELALYLLNLVNNFWVRLISLPMSKLELRRCFRELQRFILELEALLDWETVYRRRIEGLDPPAEKADESRLGYYTHDPLIVSEMVKAGLPVWAIHSPELLVKTRVDSLCPLTKPELVLDDPRQKFPTIFKGRSNDPNRLQAIHTASRIILHTADVFSWVPTQSRIDGPGGSNNIFEDVKRQGGVKLNRPSFHVEPLNKNERKNYMTSIVLVPPETPTMPRIHKAWLDALRSIDVESFPESLPSDRGYAFPDPSLFYDKVKRVVRKEMIYRWIQLRPSLLFRLTPNAPAALSDPYLSRVWRQVLQIDAPTIAKARTQTAKTKAARDHLAVVNLLDSCLMLVGETASLTQSLERAPHWRGDEIPSAEHVTDFVVHQALYELAELNFRMELLSLDHRLCHSVSTNTQARHDAILRCVVPSKWFAHAILVIEFHQSTEGLASQKIRDRVPQLLHLRTLMADWAPPFNGYAALTTDSDESDLLEFEAAITKFYVSNFFSVFGRAPVVPRYCS</sequence>
<dbReference type="Proteomes" id="UP000521943">
    <property type="component" value="Unassembled WGS sequence"/>
</dbReference>
<feature type="region of interest" description="Disordered" evidence="1">
    <location>
        <begin position="105"/>
        <end position="135"/>
    </location>
</feature>
<gene>
    <name evidence="2" type="ORF">DFP72DRAFT_1167348</name>
</gene>
<comment type="caution">
    <text evidence="2">The sequence shown here is derived from an EMBL/GenBank/DDBJ whole genome shotgun (WGS) entry which is preliminary data.</text>
</comment>
<reference evidence="2 3" key="1">
    <citation type="submission" date="2020-07" db="EMBL/GenBank/DDBJ databases">
        <title>Comparative genomics of pyrophilous fungi reveals a link between fire events and developmental genes.</title>
        <authorList>
            <consortium name="DOE Joint Genome Institute"/>
            <person name="Steindorff A.S."/>
            <person name="Carver A."/>
            <person name="Calhoun S."/>
            <person name="Stillman K."/>
            <person name="Liu H."/>
            <person name="Lipzen A."/>
            <person name="Pangilinan J."/>
            <person name="Labutti K."/>
            <person name="Bruns T.D."/>
            <person name="Grigoriev I.V."/>
        </authorList>
    </citation>
    <scope>NUCLEOTIDE SEQUENCE [LARGE SCALE GENOMIC DNA]</scope>
    <source>
        <strain evidence="2 3">CBS 144469</strain>
    </source>
</reference>
<evidence type="ECO:0000313" key="3">
    <source>
        <dbReference type="Proteomes" id="UP000521943"/>
    </source>
</evidence>
<accession>A0A8H6MAX6</accession>
<protein>
    <submittedName>
        <fullName evidence="2">Uncharacterized protein</fullName>
    </submittedName>
</protein>
<dbReference type="OrthoDB" id="2634326at2759"/>
<evidence type="ECO:0000256" key="1">
    <source>
        <dbReference type="SAM" id="MobiDB-lite"/>
    </source>
</evidence>
<dbReference type="EMBL" id="JACGCI010000018">
    <property type="protein sequence ID" value="KAF6758466.1"/>
    <property type="molecule type" value="Genomic_DNA"/>
</dbReference>
<proteinExistence type="predicted"/>
<organism evidence="2 3">
    <name type="scientific">Ephemerocybe angulata</name>
    <dbReference type="NCBI Taxonomy" id="980116"/>
    <lineage>
        <taxon>Eukaryota</taxon>
        <taxon>Fungi</taxon>
        <taxon>Dikarya</taxon>
        <taxon>Basidiomycota</taxon>
        <taxon>Agaricomycotina</taxon>
        <taxon>Agaricomycetes</taxon>
        <taxon>Agaricomycetidae</taxon>
        <taxon>Agaricales</taxon>
        <taxon>Agaricineae</taxon>
        <taxon>Psathyrellaceae</taxon>
        <taxon>Ephemerocybe</taxon>
    </lineage>
</organism>
<evidence type="ECO:0000313" key="2">
    <source>
        <dbReference type="EMBL" id="KAF6758466.1"/>
    </source>
</evidence>
<name>A0A8H6MAX6_9AGAR</name>
<dbReference type="AlphaFoldDB" id="A0A8H6MAX6"/>